<accession>A0A192H079</accession>
<dbReference type="OrthoDB" id="1691590at2"/>
<organism evidence="1 2">
    <name type="scientific">Loigolactobacillus backii</name>
    <dbReference type="NCBI Taxonomy" id="375175"/>
    <lineage>
        <taxon>Bacteria</taxon>
        <taxon>Bacillati</taxon>
        <taxon>Bacillota</taxon>
        <taxon>Bacilli</taxon>
        <taxon>Lactobacillales</taxon>
        <taxon>Lactobacillaceae</taxon>
        <taxon>Loigolactobacillus</taxon>
    </lineage>
</organism>
<dbReference type="AlphaFoldDB" id="A0A192H079"/>
<keyword evidence="2" id="KW-1185">Reference proteome</keyword>
<dbReference type="GeneID" id="42981612"/>
<dbReference type="Gene3D" id="2.60.120.10">
    <property type="entry name" value="Jelly Rolls"/>
    <property type="match status" value="1"/>
</dbReference>
<dbReference type="InterPro" id="IPR014710">
    <property type="entry name" value="RmlC-like_jellyroll"/>
</dbReference>
<protein>
    <submittedName>
        <fullName evidence="1">Uncharacterized protein</fullName>
    </submittedName>
</protein>
<gene>
    <name evidence="1" type="ORF">AYR53_05050</name>
</gene>
<dbReference type="RefSeq" id="WP_068281212.1">
    <property type="nucleotide sequence ID" value="NZ_CP014873.1"/>
</dbReference>
<proteinExistence type="predicted"/>
<reference evidence="1 2" key="1">
    <citation type="submission" date="2016-03" db="EMBL/GenBank/DDBJ databases">
        <title>Pediococcus and Lactobacillus from brewery environment - whole genome sequencing and assembly.</title>
        <authorList>
            <person name="Behr J."/>
            <person name="Geissler A.J."/>
            <person name="Vogel R.F."/>
        </authorList>
    </citation>
    <scope>NUCLEOTIDE SEQUENCE [LARGE SCALE GENOMIC DNA]</scope>
    <source>
        <strain evidence="1 2">TMW 1.1989</strain>
    </source>
</reference>
<evidence type="ECO:0000313" key="1">
    <source>
        <dbReference type="EMBL" id="ANK62194.1"/>
    </source>
</evidence>
<dbReference type="Proteomes" id="UP000078582">
    <property type="component" value="Chromosome"/>
</dbReference>
<sequence length="99" mass="10897">MQFLTGTQGTDVHEHLLNSDGQRIGHRIIAKGQITGNGKLHPAPAHGVVIPVKGRIEFKTDGYSEEIYPGKVVVMEKGELHCMRGIEDSEIIVVLDLLR</sequence>
<dbReference type="SUPFAM" id="SSF51182">
    <property type="entry name" value="RmlC-like cupins"/>
    <property type="match status" value="1"/>
</dbReference>
<name>A0A192H079_9LACO</name>
<dbReference type="EMBL" id="CP014873">
    <property type="protein sequence ID" value="ANK62194.1"/>
    <property type="molecule type" value="Genomic_DNA"/>
</dbReference>
<dbReference type="InterPro" id="IPR011051">
    <property type="entry name" value="RmlC_Cupin_sf"/>
</dbReference>
<evidence type="ECO:0000313" key="2">
    <source>
        <dbReference type="Proteomes" id="UP000078582"/>
    </source>
</evidence>